<dbReference type="GO" id="GO:0048038">
    <property type="term" value="F:quinone binding"/>
    <property type="evidence" value="ECO:0007669"/>
    <property type="project" value="InterPro"/>
</dbReference>
<evidence type="ECO:0000313" key="14">
    <source>
        <dbReference type="Proteomes" id="UP001186944"/>
    </source>
</evidence>
<evidence type="ECO:0000256" key="3">
    <source>
        <dbReference type="ARBA" id="ARBA00022772"/>
    </source>
</evidence>
<evidence type="ECO:0000313" key="13">
    <source>
        <dbReference type="EMBL" id="KAK3094705.1"/>
    </source>
</evidence>
<dbReference type="FunFam" id="2.70.98.20:FF:000002">
    <property type="entry name" value="Amine oxidase"/>
    <property type="match status" value="1"/>
</dbReference>
<dbReference type="SUPFAM" id="SSF49998">
    <property type="entry name" value="Amine oxidase catalytic domain"/>
    <property type="match status" value="1"/>
</dbReference>
<feature type="transmembrane region" description="Helical" evidence="9">
    <location>
        <begin position="22"/>
        <end position="48"/>
    </location>
</feature>
<dbReference type="Gene3D" id="2.70.98.20">
    <property type="entry name" value="Copper amine oxidase, catalytic domain"/>
    <property type="match status" value="1"/>
</dbReference>
<evidence type="ECO:0000256" key="1">
    <source>
        <dbReference type="ARBA" id="ARBA00007983"/>
    </source>
</evidence>
<feature type="domain" description="Copper amine oxidase N3-terminal" evidence="12">
    <location>
        <begin position="223"/>
        <end position="283"/>
    </location>
</feature>
<evidence type="ECO:0000256" key="7">
    <source>
        <dbReference type="PIRSR" id="PIRSR600269-51"/>
    </source>
</evidence>
<keyword evidence="9" id="KW-1133">Transmembrane helix</keyword>
<dbReference type="InterPro" id="IPR016182">
    <property type="entry name" value="Cu_amine_oxidase_N-reg"/>
</dbReference>
<dbReference type="Pfam" id="PF01179">
    <property type="entry name" value="Cu_amine_oxid"/>
    <property type="match status" value="1"/>
</dbReference>
<evidence type="ECO:0000256" key="4">
    <source>
        <dbReference type="ARBA" id="ARBA00023002"/>
    </source>
</evidence>
<evidence type="ECO:0000256" key="6">
    <source>
        <dbReference type="PIRSR" id="PIRSR600269-50"/>
    </source>
</evidence>
<feature type="active site" description="Schiff-base intermediate with substrate; via topaquinone" evidence="6">
    <location>
        <position position="497"/>
    </location>
</feature>
<evidence type="ECO:0000259" key="12">
    <source>
        <dbReference type="Pfam" id="PF02728"/>
    </source>
</evidence>
<comment type="caution">
    <text evidence="13">The sequence shown here is derived from an EMBL/GenBank/DDBJ whole genome shotgun (WGS) entry which is preliminary data.</text>
</comment>
<comment type="cofactor">
    <cofactor evidence="8">
        <name>Cu cation</name>
        <dbReference type="ChEBI" id="CHEBI:23378"/>
    </cofactor>
    <text evidence="8">Contains 1 topaquinone per subunit.</text>
</comment>
<accession>A0AA88XYX8</accession>
<dbReference type="InterPro" id="IPR015802">
    <property type="entry name" value="Cu_amine_oxidase_N3"/>
</dbReference>
<dbReference type="InterPro" id="IPR015798">
    <property type="entry name" value="Cu_amine_oxidase_C"/>
</dbReference>
<evidence type="ECO:0000256" key="8">
    <source>
        <dbReference type="RuleBase" id="RU000672"/>
    </source>
</evidence>
<organism evidence="13 14">
    <name type="scientific">Pinctada imbricata</name>
    <name type="common">Atlantic pearl-oyster</name>
    <name type="synonym">Pinctada martensii</name>
    <dbReference type="NCBI Taxonomy" id="66713"/>
    <lineage>
        <taxon>Eukaryota</taxon>
        <taxon>Metazoa</taxon>
        <taxon>Spiralia</taxon>
        <taxon>Lophotrochozoa</taxon>
        <taxon>Mollusca</taxon>
        <taxon>Bivalvia</taxon>
        <taxon>Autobranchia</taxon>
        <taxon>Pteriomorphia</taxon>
        <taxon>Pterioida</taxon>
        <taxon>Pterioidea</taxon>
        <taxon>Pteriidae</taxon>
        <taxon>Pinctada</taxon>
    </lineage>
</organism>
<dbReference type="GO" id="GO:0009308">
    <property type="term" value="P:amine metabolic process"/>
    <property type="evidence" value="ECO:0007669"/>
    <property type="project" value="UniProtKB-UniRule"/>
</dbReference>
<feature type="modified residue" description="2',4',5'-topaquinone" evidence="7">
    <location>
        <position position="497"/>
    </location>
</feature>
<keyword evidence="4 8" id="KW-0560">Oxidoreductase</keyword>
<keyword evidence="2 8" id="KW-0479">Metal-binding</keyword>
<evidence type="ECO:0000256" key="9">
    <source>
        <dbReference type="SAM" id="Phobius"/>
    </source>
</evidence>
<dbReference type="InterPro" id="IPR049947">
    <property type="entry name" value="Cu_Am_Ox_Cu-bd"/>
</dbReference>
<protein>
    <recommendedName>
        <fullName evidence="8">Amine oxidase</fullName>
        <ecNumber evidence="8">1.4.3.-</ecNumber>
    </recommendedName>
</protein>
<proteinExistence type="inferred from homology"/>
<dbReference type="EMBL" id="VSWD01000008">
    <property type="protein sequence ID" value="KAK3094705.1"/>
    <property type="molecule type" value="Genomic_DNA"/>
</dbReference>
<dbReference type="PANTHER" id="PTHR10638">
    <property type="entry name" value="COPPER AMINE OXIDASE"/>
    <property type="match status" value="1"/>
</dbReference>
<keyword evidence="5 8" id="KW-0186">Copper</keyword>
<dbReference type="SUPFAM" id="SSF54416">
    <property type="entry name" value="Amine oxidase N-terminal region"/>
    <property type="match status" value="2"/>
</dbReference>
<keyword evidence="14" id="KW-1185">Reference proteome</keyword>
<dbReference type="InterPro" id="IPR000269">
    <property type="entry name" value="Cu_amine_oxidase"/>
</dbReference>
<dbReference type="FunFam" id="3.10.450.40:FF:000007">
    <property type="entry name" value="Amine oxidase"/>
    <property type="match status" value="1"/>
</dbReference>
<name>A0AA88XYX8_PINIB</name>
<dbReference type="GO" id="GO:0005507">
    <property type="term" value="F:copper ion binding"/>
    <property type="evidence" value="ECO:0007669"/>
    <property type="project" value="InterPro"/>
</dbReference>
<evidence type="ECO:0000259" key="11">
    <source>
        <dbReference type="Pfam" id="PF02727"/>
    </source>
</evidence>
<dbReference type="Gene3D" id="3.10.450.40">
    <property type="match status" value="2"/>
</dbReference>
<comment type="PTM">
    <text evidence="7 8">Topaquinone (TPQ) is generated by copper-dependent autoxidation of a specific tyrosyl residue.</text>
</comment>
<dbReference type="EC" id="1.4.3.-" evidence="8"/>
<keyword evidence="9" id="KW-0812">Transmembrane</keyword>
<evidence type="ECO:0000256" key="2">
    <source>
        <dbReference type="ARBA" id="ARBA00022723"/>
    </source>
</evidence>
<dbReference type="PRINTS" id="PR00766">
    <property type="entry name" value="CUDAOXIDASE"/>
</dbReference>
<dbReference type="PROSITE" id="PS01165">
    <property type="entry name" value="COPPER_AMINE_OXID_2"/>
    <property type="match status" value="1"/>
</dbReference>
<dbReference type="GO" id="GO:0008131">
    <property type="term" value="F:primary methylamine oxidase activity"/>
    <property type="evidence" value="ECO:0007669"/>
    <property type="project" value="InterPro"/>
</dbReference>
<feature type="active site" description="Proton acceptor" evidence="6">
    <location>
        <position position="409"/>
    </location>
</feature>
<comment type="similarity">
    <text evidence="1 8">Belongs to the copper/topaquinone oxidase family.</text>
</comment>
<reference evidence="13" key="1">
    <citation type="submission" date="2019-08" db="EMBL/GenBank/DDBJ databases">
        <title>The improved chromosome-level genome for the pearl oyster Pinctada fucata martensii using PacBio sequencing and Hi-C.</title>
        <authorList>
            <person name="Zheng Z."/>
        </authorList>
    </citation>
    <scope>NUCLEOTIDE SEQUENCE</scope>
    <source>
        <strain evidence="13">ZZ-2019</strain>
        <tissue evidence="13">Adductor muscle</tissue>
    </source>
</reference>
<feature type="domain" description="Copper amine oxidase catalytic" evidence="10">
    <location>
        <begin position="337"/>
        <end position="745"/>
    </location>
</feature>
<keyword evidence="9" id="KW-0472">Membrane</keyword>
<keyword evidence="3 6" id="KW-0801">TPQ</keyword>
<evidence type="ECO:0000259" key="10">
    <source>
        <dbReference type="Pfam" id="PF01179"/>
    </source>
</evidence>
<dbReference type="InterPro" id="IPR036460">
    <property type="entry name" value="Cu_amine_oxidase_C_sf"/>
</dbReference>
<dbReference type="InterPro" id="IPR015800">
    <property type="entry name" value="Cu_amine_oxidase_N2"/>
</dbReference>
<evidence type="ECO:0000256" key="5">
    <source>
        <dbReference type="ARBA" id="ARBA00023008"/>
    </source>
</evidence>
<dbReference type="PANTHER" id="PTHR10638:SF20">
    <property type="entry name" value="AMINE OXIDASE"/>
    <property type="match status" value="1"/>
</dbReference>
<dbReference type="Pfam" id="PF02728">
    <property type="entry name" value="Cu_amine_oxidN3"/>
    <property type="match status" value="1"/>
</dbReference>
<dbReference type="Proteomes" id="UP001186944">
    <property type="component" value="Unassembled WGS sequence"/>
</dbReference>
<sequence>MTTVSGITREKKDKRLRCNSQLVLRLVAVISTILCIILLAVIIVLAVLKTDIPVCQTGSPVIPRDFDSPRVFDGLTVQESRSVRDYLLKIKSLSLVPISKARPNNSYIYMIDLHMPLKDAVLRHLDVGYKQPERTAKVVLVRGDQTPPRVEEYLVGPLPNPSYQRKVTNPSYTTSTIPYAAKPGDSVDYKYLFKILEIASYHLYPVLYGSYRLSYHNCTKNVDCMEWWDIAPKGRGSDERKTWFWAFRDVEGFYLHPLGLEIQIDHISTDVADWKITKIVYNGQLFYDVEDLVNRYVSKGNAVYRMEYEPLGYKEHLYSSYTRRGKSEMPEPKQGPKLVEPDGRRFTVDGHHISYMHWDFNVRMRTSSGLVIYDIRFQNERIVYELSLQDAVVFYSGYGPAQGISNYYDTSWIMGAMNFELVPGVDCPETAVFLDVDHFVNANEPFTIRHAVCVFEDNGNLPLRRHFSSDFEGGYTYYAGLVDYNLVVRTIANIWNYDYIFDYIFHLNGAIETRVSATGYVQSTYALPREKKYGYPIYNNVVANLHQHLFHFKVDLDVNGMENSYSTLEISTEKVGVDWAKPKTKTQMIYNEKIMMDELEAGPGQQNNFDTPKYDVIINLSKTNKYDSRRAYRILNFGKSRFLLEDSDVTKAGRWAKYPISVTLYNDAEEMSTSIYAQNYPWEPVVDFEKFIQNNDSIYQRDIVAWVTMGVMHIPHTEDVPSTTTAGSQLRFFLLPFNYFTECPSVSSPNTVKITPRSGLSDVNVETYGTSFQSTCAQKEYGPTNFNGRTKT</sequence>
<feature type="domain" description="Copper amine oxidase N2-terminal" evidence="11">
    <location>
        <begin position="85"/>
        <end position="163"/>
    </location>
</feature>
<dbReference type="Pfam" id="PF02727">
    <property type="entry name" value="Cu_amine_oxidN2"/>
    <property type="match status" value="1"/>
</dbReference>
<dbReference type="AlphaFoldDB" id="A0AA88XYX8"/>
<gene>
    <name evidence="13" type="ORF">FSP39_005242</name>
</gene>
<dbReference type="GO" id="GO:0005886">
    <property type="term" value="C:plasma membrane"/>
    <property type="evidence" value="ECO:0007669"/>
    <property type="project" value="TreeGrafter"/>
</dbReference>